<keyword evidence="7" id="KW-1185">Reference proteome</keyword>
<dbReference type="InParanoid" id="W0RC09"/>
<evidence type="ECO:0000256" key="2">
    <source>
        <dbReference type="ARBA" id="ARBA00023110"/>
    </source>
</evidence>
<evidence type="ECO:0000256" key="1">
    <source>
        <dbReference type="ARBA" id="ARBA00013194"/>
    </source>
</evidence>
<dbReference type="Gene3D" id="1.25.10.10">
    <property type="entry name" value="Leucine-rich Repeat Variant"/>
    <property type="match status" value="3"/>
</dbReference>
<dbReference type="PANTHER" id="PTHR45625:SF4">
    <property type="entry name" value="PEPTIDYLPROLYL ISOMERASE DOMAIN AND WD REPEAT-CONTAINING PROTEIN 1"/>
    <property type="match status" value="1"/>
</dbReference>
<feature type="signal peptide" evidence="4">
    <location>
        <begin position="1"/>
        <end position="22"/>
    </location>
</feature>
<accession>W0RC09</accession>
<proteinExistence type="predicted"/>
<dbReference type="EC" id="5.2.1.8" evidence="1"/>
<dbReference type="PATRIC" id="fig|861299.3.peg.793"/>
<reference evidence="6 7" key="1">
    <citation type="journal article" date="2014" name="Genome Announc.">
        <title>Genome Sequence and Methylome of Soil Bacterium Gemmatirosa kalamazoonensis KBS708T, a Member of the Rarely Cultivated Gemmatimonadetes Phylum.</title>
        <authorList>
            <person name="Debruyn J.M."/>
            <person name="Radosevich M."/>
            <person name="Wommack K.E."/>
            <person name="Polson S.W."/>
            <person name="Hauser L.J."/>
            <person name="Fawaz M.N."/>
            <person name="Korlach J."/>
            <person name="Tsai Y.C."/>
        </authorList>
    </citation>
    <scope>NUCLEOTIDE SEQUENCE [LARGE SCALE GENOMIC DNA]</scope>
    <source>
        <strain evidence="6 7">KBS708</strain>
    </source>
</reference>
<dbReference type="GO" id="GO:0003755">
    <property type="term" value="F:peptidyl-prolyl cis-trans isomerase activity"/>
    <property type="evidence" value="ECO:0007669"/>
    <property type="project" value="UniProtKB-KW"/>
</dbReference>
<dbReference type="OrthoDB" id="9807797at2"/>
<dbReference type="InterPro" id="IPR011989">
    <property type="entry name" value="ARM-like"/>
</dbReference>
<dbReference type="Proteomes" id="UP000019151">
    <property type="component" value="Chromosome"/>
</dbReference>
<dbReference type="InterPro" id="IPR002130">
    <property type="entry name" value="Cyclophilin-type_PPIase_dom"/>
</dbReference>
<keyword evidence="3 6" id="KW-0413">Isomerase</keyword>
<dbReference type="InterPro" id="IPR044666">
    <property type="entry name" value="Cyclophilin_A-like"/>
</dbReference>
<feature type="chain" id="PRO_5004795301" description="peptidylprolyl isomerase" evidence="4">
    <location>
        <begin position="23"/>
        <end position="674"/>
    </location>
</feature>
<dbReference type="Pfam" id="PF00160">
    <property type="entry name" value="Pro_isomerase"/>
    <property type="match status" value="1"/>
</dbReference>
<dbReference type="InterPro" id="IPR029000">
    <property type="entry name" value="Cyclophilin-like_dom_sf"/>
</dbReference>
<dbReference type="AlphaFoldDB" id="W0RC09"/>
<dbReference type="SUPFAM" id="SSF48371">
    <property type="entry name" value="ARM repeat"/>
    <property type="match status" value="2"/>
</dbReference>
<dbReference type="SMART" id="SM00567">
    <property type="entry name" value="EZ_HEAT"/>
    <property type="match status" value="6"/>
</dbReference>
<evidence type="ECO:0000259" key="5">
    <source>
        <dbReference type="PROSITE" id="PS50072"/>
    </source>
</evidence>
<dbReference type="InterPro" id="IPR004155">
    <property type="entry name" value="PBS_lyase_HEAT"/>
</dbReference>
<protein>
    <recommendedName>
        <fullName evidence="1">peptidylprolyl isomerase</fullName>
        <ecNumber evidence="1">5.2.1.8</ecNumber>
    </recommendedName>
</protein>
<dbReference type="PROSITE" id="PS50072">
    <property type="entry name" value="CSA_PPIASE_2"/>
    <property type="match status" value="1"/>
</dbReference>
<dbReference type="InterPro" id="IPR016024">
    <property type="entry name" value="ARM-type_fold"/>
</dbReference>
<gene>
    <name evidence="6" type="ORF">J421_0779</name>
</gene>
<dbReference type="PANTHER" id="PTHR45625">
    <property type="entry name" value="PEPTIDYL-PROLYL CIS-TRANS ISOMERASE-RELATED"/>
    <property type="match status" value="1"/>
</dbReference>
<organism evidence="6 7">
    <name type="scientific">Gemmatirosa kalamazoonensis</name>
    <dbReference type="NCBI Taxonomy" id="861299"/>
    <lineage>
        <taxon>Bacteria</taxon>
        <taxon>Pseudomonadati</taxon>
        <taxon>Gemmatimonadota</taxon>
        <taxon>Gemmatimonadia</taxon>
        <taxon>Gemmatimonadales</taxon>
        <taxon>Gemmatimonadaceae</taxon>
        <taxon>Gemmatirosa</taxon>
    </lineage>
</organism>
<dbReference type="eggNOG" id="COG0652">
    <property type="taxonomic scope" value="Bacteria"/>
</dbReference>
<evidence type="ECO:0000313" key="7">
    <source>
        <dbReference type="Proteomes" id="UP000019151"/>
    </source>
</evidence>
<dbReference type="RefSeq" id="WP_025409861.1">
    <property type="nucleotide sequence ID" value="NZ_CP007128.1"/>
</dbReference>
<dbReference type="PRINTS" id="PR00153">
    <property type="entry name" value="CSAPPISMRASE"/>
</dbReference>
<evidence type="ECO:0000313" key="6">
    <source>
        <dbReference type="EMBL" id="AHG88316.1"/>
    </source>
</evidence>
<dbReference type="EMBL" id="CP007128">
    <property type="protein sequence ID" value="AHG88316.1"/>
    <property type="molecule type" value="Genomic_DNA"/>
</dbReference>
<name>W0RC09_9BACT</name>
<dbReference type="HOGENOM" id="CLU_407563_0_0_0"/>
<dbReference type="Pfam" id="PF13646">
    <property type="entry name" value="HEAT_2"/>
    <property type="match status" value="1"/>
</dbReference>
<dbReference type="SUPFAM" id="SSF50891">
    <property type="entry name" value="Cyclophilin-like"/>
    <property type="match status" value="1"/>
</dbReference>
<keyword evidence="4" id="KW-0732">Signal</keyword>
<evidence type="ECO:0000256" key="3">
    <source>
        <dbReference type="ARBA" id="ARBA00023235"/>
    </source>
</evidence>
<evidence type="ECO:0000256" key="4">
    <source>
        <dbReference type="SAM" id="SignalP"/>
    </source>
</evidence>
<keyword evidence="2" id="KW-0697">Rotamase</keyword>
<dbReference type="KEGG" id="gba:J421_0779"/>
<sequence>MPLPSRLRAAALALLLAAPAAAQPRSTLDALVDAEDARAATPAQLALLRAGLRDASPVVRRVAARALGRLERDALVPDLVAALDDRDAGVRAAAAEALIAATAHGDAPAARAAVLAHLAAERDPSASASLAEAAGWIAVADTASVRAAADALAARSDERAAHGAARGLYGLARQPAARGALPASAVARLSALVSRRRASSGRDDVETRELAALALVAAQQAPESVLATALDDDAPAVRTVAARAVATMRDSTAAERIARRALADPAAPVRTFAVGAFARRFAGRRGCAPYLAAAADLDLTVRLQALDALGTACAGVDSAVALLDRVAGSLGGSGSWHAPAHALVALAALDPVRARARLGAFERSTDFFVRDYAARAAARVRDTTALRRLAADAHANVRTAALAGLSETLGHAADDVYVAALGGADSQQLQTAAKALERSRDPRALPALLDALDRVSAARSETSRDARVALLERARELGDSSTVRRIARYVADFDTLVAARAADAIGAWTGRRPTPAPVPLARAPVPDAAERAALARARVTLEMADGGTIVIRLFPDDAPTNTARFARLARDGRLDGLTFHRVVAPRFVQGLSPGANEYAGWGPYTRDELARPNRRGAVGLSTRGRDTGDGQIFIDVGDVFELDHNYTILGEVVSGMEILDRMQEGARVRRATVR</sequence>
<dbReference type="Gene3D" id="2.40.100.10">
    <property type="entry name" value="Cyclophilin-like"/>
    <property type="match status" value="1"/>
</dbReference>
<feature type="domain" description="PPIase cyclophilin-type" evidence="5">
    <location>
        <begin position="536"/>
        <end position="664"/>
    </location>
</feature>
<dbReference type="STRING" id="861299.J421_0779"/>